<sequence length="369" mass="42953">MILSDFPSELVEEILSRVPAASLKRLRSTCKQWNSLFKEPGFTEKHFRTAPKQSHVLLLKDHRVYSTNISFNVAPPSIEFKGPLCPTDSHSNSEQIDIFQVIHCDGLLLCISTMSKIVVWNPWLGEARRIQSKGGYKAYSQFGIGYDNNKPCRSYKILRFWPKWNYDNRVYEFEIYELRSGSWRVLDDVSLDYDTHVRQEGIVSLKGNTYWLGKDKDLLCFDFTTERLKHRPLLPLFPKSDHAALSAVKDEKLAVLHLDFGTLQVTMWVTDRIDETEGAILSWSKFFKVDFDCTLRYPFPFFRSFLYDEEKKTALCGDLDSGANKKKLYIIRKADEYNSETPYVEFTNQTFCRPCLFYYVPSLVQIPAK</sequence>
<dbReference type="InterPro" id="IPR001810">
    <property type="entry name" value="F-box_dom"/>
</dbReference>
<dbReference type="Proteomes" id="UP000467841">
    <property type="component" value="Unassembled WGS sequence"/>
</dbReference>
<dbReference type="InterPro" id="IPR050796">
    <property type="entry name" value="SCF_F-box_component"/>
</dbReference>
<keyword evidence="3" id="KW-1185">Reference proteome</keyword>
<dbReference type="InterPro" id="IPR006527">
    <property type="entry name" value="F-box-assoc_dom_typ1"/>
</dbReference>
<dbReference type="InterPro" id="IPR036047">
    <property type="entry name" value="F-box-like_dom_sf"/>
</dbReference>
<dbReference type="PANTHER" id="PTHR31672:SF13">
    <property type="entry name" value="F-BOX PROTEIN CPR30-LIKE"/>
    <property type="match status" value="1"/>
</dbReference>
<dbReference type="PANTHER" id="PTHR31672">
    <property type="entry name" value="BNACNNG10540D PROTEIN"/>
    <property type="match status" value="1"/>
</dbReference>
<evidence type="ECO:0000313" key="2">
    <source>
        <dbReference type="EMBL" id="CAA7015393.1"/>
    </source>
</evidence>
<dbReference type="InterPro" id="IPR017451">
    <property type="entry name" value="F-box-assoc_interact_dom"/>
</dbReference>
<accession>A0A6D2HHP8</accession>
<dbReference type="NCBIfam" id="TIGR01640">
    <property type="entry name" value="F_box_assoc_1"/>
    <property type="match status" value="1"/>
</dbReference>
<comment type="caution">
    <text evidence="2">The sequence shown here is derived from an EMBL/GenBank/DDBJ whole genome shotgun (WGS) entry which is preliminary data.</text>
</comment>
<dbReference type="SUPFAM" id="SSF81383">
    <property type="entry name" value="F-box domain"/>
    <property type="match status" value="1"/>
</dbReference>
<dbReference type="EMBL" id="CACVBM020000166">
    <property type="protein sequence ID" value="CAA7015393.1"/>
    <property type="molecule type" value="Genomic_DNA"/>
</dbReference>
<dbReference type="SMART" id="SM00256">
    <property type="entry name" value="FBOX"/>
    <property type="match status" value="1"/>
</dbReference>
<gene>
    <name evidence="2" type="ORF">MERR_LOCUS2628</name>
</gene>
<reference evidence="2" key="1">
    <citation type="submission" date="2020-01" db="EMBL/GenBank/DDBJ databases">
        <authorList>
            <person name="Mishra B."/>
        </authorList>
    </citation>
    <scope>NUCLEOTIDE SEQUENCE [LARGE SCALE GENOMIC DNA]</scope>
</reference>
<dbReference type="OrthoDB" id="1022206at2759"/>
<name>A0A6D2HHP8_9BRAS</name>
<dbReference type="CDD" id="cd22157">
    <property type="entry name" value="F-box_AtFBW1-like"/>
    <property type="match status" value="1"/>
</dbReference>
<dbReference type="InterPro" id="IPR011043">
    <property type="entry name" value="Gal_Oxase/kelch_b-propeller"/>
</dbReference>
<protein>
    <recommendedName>
        <fullName evidence="1">F-box domain-containing protein</fullName>
    </recommendedName>
</protein>
<dbReference type="PROSITE" id="PS50181">
    <property type="entry name" value="FBOX"/>
    <property type="match status" value="1"/>
</dbReference>
<proteinExistence type="predicted"/>
<evidence type="ECO:0000259" key="1">
    <source>
        <dbReference type="PROSITE" id="PS50181"/>
    </source>
</evidence>
<dbReference type="Pfam" id="PF00646">
    <property type="entry name" value="F-box"/>
    <property type="match status" value="1"/>
</dbReference>
<evidence type="ECO:0000313" key="3">
    <source>
        <dbReference type="Proteomes" id="UP000467841"/>
    </source>
</evidence>
<dbReference type="Pfam" id="PF07734">
    <property type="entry name" value="FBA_1"/>
    <property type="match status" value="1"/>
</dbReference>
<organism evidence="2 3">
    <name type="scientific">Microthlaspi erraticum</name>
    <dbReference type="NCBI Taxonomy" id="1685480"/>
    <lineage>
        <taxon>Eukaryota</taxon>
        <taxon>Viridiplantae</taxon>
        <taxon>Streptophyta</taxon>
        <taxon>Embryophyta</taxon>
        <taxon>Tracheophyta</taxon>
        <taxon>Spermatophyta</taxon>
        <taxon>Magnoliopsida</taxon>
        <taxon>eudicotyledons</taxon>
        <taxon>Gunneridae</taxon>
        <taxon>Pentapetalae</taxon>
        <taxon>rosids</taxon>
        <taxon>malvids</taxon>
        <taxon>Brassicales</taxon>
        <taxon>Brassicaceae</taxon>
        <taxon>Coluteocarpeae</taxon>
        <taxon>Microthlaspi</taxon>
    </lineage>
</organism>
<dbReference type="SUPFAM" id="SSF50965">
    <property type="entry name" value="Galactose oxidase, central domain"/>
    <property type="match status" value="1"/>
</dbReference>
<feature type="domain" description="F-box" evidence="1">
    <location>
        <begin position="1"/>
        <end position="50"/>
    </location>
</feature>
<dbReference type="AlphaFoldDB" id="A0A6D2HHP8"/>
<dbReference type="Gene3D" id="1.20.1280.50">
    <property type="match status" value="1"/>
</dbReference>